<name>A0A164ZQX3_9CRUS</name>
<evidence type="ECO:0000256" key="3">
    <source>
        <dbReference type="ARBA" id="ARBA00022801"/>
    </source>
</evidence>
<dbReference type="STRING" id="35525.A0A164ZQX3"/>
<dbReference type="FunFam" id="3.40.50.1820:FF:000057">
    <property type="entry name" value="Lipase"/>
    <property type="match status" value="1"/>
</dbReference>
<evidence type="ECO:0000256" key="8">
    <source>
        <dbReference type="SAM" id="SignalP"/>
    </source>
</evidence>
<feature type="chain" id="PRO_5007854949" evidence="8">
    <location>
        <begin position="26"/>
        <end position="446"/>
    </location>
</feature>
<dbReference type="PIRSF" id="PIRSF000862">
    <property type="entry name" value="Steryl_ester_lip"/>
    <property type="match status" value="1"/>
</dbReference>
<comment type="similarity">
    <text evidence="1">Belongs to the AB hydrolase superfamily. Lipase family.</text>
</comment>
<evidence type="ECO:0000256" key="2">
    <source>
        <dbReference type="ARBA" id="ARBA00022729"/>
    </source>
</evidence>
<dbReference type="InterPro" id="IPR025483">
    <property type="entry name" value="Lipase_euk"/>
</dbReference>
<accession>A0A164ZQX3</accession>
<keyword evidence="4" id="KW-0442">Lipid degradation</keyword>
<evidence type="ECO:0000259" key="9">
    <source>
        <dbReference type="Pfam" id="PF04083"/>
    </source>
</evidence>
<evidence type="ECO:0000256" key="5">
    <source>
        <dbReference type="ARBA" id="ARBA00023098"/>
    </source>
</evidence>
<evidence type="ECO:0000256" key="6">
    <source>
        <dbReference type="ARBA" id="ARBA00023180"/>
    </source>
</evidence>
<protein>
    <submittedName>
        <fullName evidence="10">Putative Lipase 3</fullName>
    </submittedName>
</protein>
<organism evidence="10 11">
    <name type="scientific">Daphnia magna</name>
    <dbReference type="NCBI Taxonomy" id="35525"/>
    <lineage>
        <taxon>Eukaryota</taxon>
        <taxon>Metazoa</taxon>
        <taxon>Ecdysozoa</taxon>
        <taxon>Arthropoda</taxon>
        <taxon>Crustacea</taxon>
        <taxon>Branchiopoda</taxon>
        <taxon>Diplostraca</taxon>
        <taxon>Cladocera</taxon>
        <taxon>Anomopoda</taxon>
        <taxon>Daphniidae</taxon>
        <taxon>Daphnia</taxon>
    </lineage>
</organism>
<evidence type="ECO:0000256" key="1">
    <source>
        <dbReference type="ARBA" id="ARBA00010701"/>
    </source>
</evidence>
<gene>
    <name evidence="10" type="ORF">APZ42_017205</name>
</gene>
<dbReference type="Pfam" id="PF04083">
    <property type="entry name" value="Abhydro_lipase"/>
    <property type="match status" value="1"/>
</dbReference>
<proteinExistence type="inferred from homology"/>
<reference evidence="10 11" key="1">
    <citation type="submission" date="2016-03" db="EMBL/GenBank/DDBJ databases">
        <title>EvidentialGene: Evidence-directed Construction of Genes on Genomes.</title>
        <authorList>
            <person name="Gilbert D.G."/>
            <person name="Choi J.-H."/>
            <person name="Mockaitis K."/>
            <person name="Colbourne J."/>
            <person name="Pfrender M."/>
        </authorList>
    </citation>
    <scope>NUCLEOTIDE SEQUENCE [LARGE SCALE GENOMIC DNA]</scope>
    <source>
        <strain evidence="10 11">Xinb3</strain>
        <tissue evidence="10">Complete organism</tissue>
    </source>
</reference>
<evidence type="ECO:0000313" key="10">
    <source>
        <dbReference type="EMBL" id="KZS16639.1"/>
    </source>
</evidence>
<dbReference type="PANTHER" id="PTHR11005">
    <property type="entry name" value="LYSOSOMAL ACID LIPASE-RELATED"/>
    <property type="match status" value="1"/>
</dbReference>
<feature type="signal peptide" evidence="8">
    <location>
        <begin position="1"/>
        <end position="25"/>
    </location>
</feature>
<comment type="caution">
    <text evidence="10">The sequence shown here is derived from an EMBL/GenBank/DDBJ whole genome shotgun (WGS) entry which is preliminary data.</text>
</comment>
<dbReference type="Gene3D" id="3.40.50.1820">
    <property type="entry name" value="alpha/beta hydrolase"/>
    <property type="match status" value="1"/>
</dbReference>
<sequence length="446" mass="50335">MLFNRRLHCWLSFTTLVSTCCYTWSEHAASAEAITASKLLKNWSRKAEEYARLFDRLPQHDELFLTPPQVIRKRGYPVEIHHVTTDDGYILELHRIPAKPLNDGSPRKAVFIHHGVIESSGTWLVNPSSLALPFLLADQSYDVWLGNFRGNRYSRRHVQLSPKQSKFWQFSWDEIGNFDIPAIINHILTLTGLPTMSYIGHSLGCGVFFIAMVKHPELNAKIDTMVALAPLSSFANFKTPIYRALAPFSRPIEAFLKKIGIWGWLDSDGLGDVLLKSACSPTYKQAKFCRYLLGLVTGHNRENIHPSITALAVTNIFRGTSVQVIAQFGQNYLAGETFQAYDYGKKGNLKRYGSPEPYEYPLGKITTPVYVFSGGNDLLVTPEDVDWLLTQLTNLKGSVRIPEYSHMDFLWGSDVKEKIYNPVIALLPPPSAFSYGHFTSSSRILD</sequence>
<dbReference type="GO" id="GO:0016788">
    <property type="term" value="F:hydrolase activity, acting on ester bonds"/>
    <property type="evidence" value="ECO:0007669"/>
    <property type="project" value="InterPro"/>
</dbReference>
<keyword evidence="5" id="KW-0443">Lipid metabolism</keyword>
<dbReference type="EMBL" id="LRGB01000687">
    <property type="protein sequence ID" value="KZS16639.1"/>
    <property type="molecule type" value="Genomic_DNA"/>
</dbReference>
<evidence type="ECO:0000256" key="7">
    <source>
        <dbReference type="PIRSR" id="PIRSR000862-1"/>
    </source>
</evidence>
<feature type="active site" description="Charge relay system" evidence="7">
    <location>
        <position position="377"/>
    </location>
</feature>
<dbReference type="InterPro" id="IPR029058">
    <property type="entry name" value="AB_hydrolase_fold"/>
</dbReference>
<keyword evidence="2 8" id="KW-0732">Signal</keyword>
<feature type="active site" description="Nucleophile" evidence="7">
    <location>
        <position position="202"/>
    </location>
</feature>
<feature type="active site" description="Charge relay system" evidence="7">
    <location>
        <position position="406"/>
    </location>
</feature>
<dbReference type="AlphaFoldDB" id="A0A164ZQX3"/>
<keyword evidence="3" id="KW-0378">Hydrolase</keyword>
<dbReference type="GO" id="GO:0016042">
    <property type="term" value="P:lipid catabolic process"/>
    <property type="evidence" value="ECO:0007669"/>
    <property type="project" value="UniProtKB-KW"/>
</dbReference>
<dbReference type="InterPro" id="IPR006693">
    <property type="entry name" value="AB_hydrolase_lipase"/>
</dbReference>
<feature type="domain" description="Partial AB-hydrolase lipase" evidence="9">
    <location>
        <begin position="69"/>
        <end position="126"/>
    </location>
</feature>
<dbReference type="OrthoDB" id="9974421at2759"/>
<dbReference type="Proteomes" id="UP000076858">
    <property type="component" value="Unassembled WGS sequence"/>
</dbReference>
<dbReference type="SUPFAM" id="SSF53474">
    <property type="entry name" value="alpha/beta-Hydrolases"/>
    <property type="match status" value="1"/>
</dbReference>
<keyword evidence="11" id="KW-1185">Reference proteome</keyword>
<evidence type="ECO:0000256" key="4">
    <source>
        <dbReference type="ARBA" id="ARBA00022963"/>
    </source>
</evidence>
<evidence type="ECO:0000313" key="11">
    <source>
        <dbReference type="Proteomes" id="UP000076858"/>
    </source>
</evidence>
<keyword evidence="6" id="KW-0325">Glycoprotein</keyword>